<keyword evidence="4" id="KW-1185">Reference proteome</keyword>
<organism evidence="3 4">
    <name type="scientific">Rahnella inusitata</name>
    <dbReference type="NCBI Taxonomy" id="58169"/>
    <lineage>
        <taxon>Bacteria</taxon>
        <taxon>Pseudomonadati</taxon>
        <taxon>Pseudomonadota</taxon>
        <taxon>Gammaproteobacteria</taxon>
        <taxon>Enterobacterales</taxon>
        <taxon>Yersiniaceae</taxon>
        <taxon>Rahnella</taxon>
    </lineage>
</organism>
<evidence type="ECO:0000313" key="3">
    <source>
        <dbReference type="EMBL" id="RJT10808.1"/>
    </source>
</evidence>
<dbReference type="SUPFAM" id="SSF110296">
    <property type="entry name" value="Oligoxyloglucan reducing end-specific cellobiohydrolase"/>
    <property type="match status" value="1"/>
</dbReference>
<dbReference type="Pfam" id="PF24316">
    <property type="entry name" value="Tli3"/>
    <property type="match status" value="1"/>
</dbReference>
<reference evidence="3 4" key="1">
    <citation type="submission" date="2018-09" db="EMBL/GenBank/DDBJ databases">
        <authorList>
            <person name="Le Fleche-Mateos A."/>
        </authorList>
    </citation>
    <scope>NUCLEOTIDE SEQUENCE [LARGE SCALE GENOMIC DNA]</scope>
    <source>
        <strain evidence="3 4">DSM 30078</strain>
    </source>
</reference>
<sequence>MLMTLTVIGCQAKQAPTQVVYRFDDHRFLELTGYNCEGALWYTDSQRGIHSQISSQFYQIFTKTYIHPSEKYVAVPWWHTGPGGLSASKDYGKTWQSVAASPGPNEPNGDNSPPQDDVISFTVVNDQGFLITKKSLYMSSKPFEDPRVQPGGPGIPFTTEDGAQHVLTAQFPGWAWGSVYLTKRGLEHDTAQYKTNYQGLPDKVPEVKNYKGWDHMRCDMNAGKGK</sequence>
<evidence type="ECO:0000259" key="2">
    <source>
        <dbReference type="Pfam" id="PF24316"/>
    </source>
</evidence>
<evidence type="ECO:0000313" key="4">
    <source>
        <dbReference type="Proteomes" id="UP000284119"/>
    </source>
</evidence>
<comment type="caution">
    <text evidence="3">The sequence shown here is derived from an EMBL/GenBank/DDBJ whole genome shotgun (WGS) entry which is preliminary data.</text>
</comment>
<protein>
    <recommendedName>
        <fullName evidence="2">Tli3-like domain-containing protein</fullName>
    </recommendedName>
</protein>
<accession>A0ABX9NZD5</accession>
<gene>
    <name evidence="3" type="ORF">D5396_17950</name>
</gene>
<evidence type="ECO:0000256" key="1">
    <source>
        <dbReference type="SAM" id="MobiDB-lite"/>
    </source>
</evidence>
<dbReference type="Proteomes" id="UP000284119">
    <property type="component" value="Unassembled WGS sequence"/>
</dbReference>
<feature type="domain" description="Tli3-like" evidence="2">
    <location>
        <begin position="14"/>
        <end position="108"/>
    </location>
</feature>
<dbReference type="InterPro" id="IPR057562">
    <property type="entry name" value="Tli3-like_dom"/>
</dbReference>
<name>A0ABX9NZD5_9GAMM</name>
<proteinExistence type="predicted"/>
<dbReference type="EMBL" id="RAHG01000010">
    <property type="protein sequence ID" value="RJT10808.1"/>
    <property type="molecule type" value="Genomic_DNA"/>
</dbReference>
<feature type="region of interest" description="Disordered" evidence="1">
    <location>
        <begin position="96"/>
        <end position="117"/>
    </location>
</feature>